<dbReference type="SUPFAM" id="SSF54373">
    <property type="entry name" value="FAD-linked reductases, C-terminal domain"/>
    <property type="match status" value="1"/>
</dbReference>
<dbReference type="Gene3D" id="3.50.50.60">
    <property type="entry name" value="FAD/NAD(P)-binding domain"/>
    <property type="match status" value="1"/>
</dbReference>
<keyword evidence="4" id="KW-0560">Oxidoreductase</keyword>
<dbReference type="InterPro" id="IPR038220">
    <property type="entry name" value="PHOX_C_sf"/>
</dbReference>
<gene>
    <name evidence="7" type="ORF">SERLA73DRAFT_76935</name>
</gene>
<reference evidence="8" key="1">
    <citation type="journal article" date="2011" name="Science">
        <title>The plant cell wall-decomposing machinery underlies the functional diversity of forest fungi.</title>
        <authorList>
            <person name="Eastwood D.C."/>
            <person name="Floudas D."/>
            <person name="Binder M."/>
            <person name="Majcherczyk A."/>
            <person name="Schneider P."/>
            <person name="Aerts A."/>
            <person name="Asiegbu F.O."/>
            <person name="Baker S.E."/>
            <person name="Barry K."/>
            <person name="Bendiksby M."/>
            <person name="Blumentritt M."/>
            <person name="Coutinho P.M."/>
            <person name="Cullen D."/>
            <person name="de Vries R.P."/>
            <person name="Gathman A."/>
            <person name="Goodell B."/>
            <person name="Henrissat B."/>
            <person name="Ihrmark K."/>
            <person name="Kauserud H."/>
            <person name="Kohler A."/>
            <person name="LaButti K."/>
            <person name="Lapidus A."/>
            <person name="Lavin J.L."/>
            <person name="Lee Y.-H."/>
            <person name="Lindquist E."/>
            <person name="Lilly W."/>
            <person name="Lucas S."/>
            <person name="Morin E."/>
            <person name="Murat C."/>
            <person name="Oguiza J.A."/>
            <person name="Park J."/>
            <person name="Pisabarro A.G."/>
            <person name="Riley R."/>
            <person name="Rosling A."/>
            <person name="Salamov A."/>
            <person name="Schmidt O."/>
            <person name="Schmutz J."/>
            <person name="Skrede I."/>
            <person name="Stenlid J."/>
            <person name="Wiebenga A."/>
            <person name="Xie X."/>
            <person name="Kuees U."/>
            <person name="Hibbett D.S."/>
            <person name="Hoffmeister D."/>
            <person name="Hoegberg N."/>
            <person name="Martin F."/>
            <person name="Grigoriev I.V."/>
            <person name="Watkinson S.C."/>
        </authorList>
    </citation>
    <scope>NUCLEOTIDE SEQUENCE [LARGE SCALE GENOMIC DNA]</scope>
    <source>
        <strain evidence="8">strain S7.3</strain>
    </source>
</reference>
<feature type="domain" description="FAD-binding" evidence="5">
    <location>
        <begin position="44"/>
        <end position="420"/>
    </location>
</feature>
<dbReference type="InParanoid" id="F8Q8J7"/>
<dbReference type="PANTHER" id="PTHR43004:SF20">
    <property type="entry name" value="2-MONOOXYGENASE, PUTATIVE (AFU_ORTHOLOGUE AFUA_1G13660)-RELATED"/>
    <property type="match status" value="1"/>
</dbReference>
<comment type="similarity">
    <text evidence="1">Belongs to the PheA/TfdB FAD monooxygenase family.</text>
</comment>
<dbReference type="Proteomes" id="UP000008063">
    <property type="component" value="Unassembled WGS sequence"/>
</dbReference>
<dbReference type="HOGENOM" id="CLU_009665_9_2_1"/>
<dbReference type="SUPFAM" id="SSF51905">
    <property type="entry name" value="FAD/NAD(P)-binding domain"/>
    <property type="match status" value="1"/>
</dbReference>
<dbReference type="InterPro" id="IPR002938">
    <property type="entry name" value="FAD-bd"/>
</dbReference>
<sequence>MTQIGSAASRHGSDAIVAAENEENEVQKSSMNFQANVMADESQVDVLIIGAGPAGSFLAFALGRAGISTRIVDKREVRIPAGHADGIQPRIIEVFQSYGIANRFLELAELVYADAFYNSSPNGGIRRTKLESTSLDSRFPFEATLSQAQIEGLLRSVMDEHGVHVEQPKIPISLTVSDDETELQSTDSHPVRVVLKRLIPDKEDHLSATSQASKDDTIEVVKAKYVVGADGAHSWVRKTLGIDMIGESTNYVWGAVDFVPETDFPDIRLTCAIHAQEGSCMLVPRENDMVRIYVQLEESKMDKAGRLDRSQFGAEDIIKIAQKLFYPYKITMPQKPDWWTAYIIGQRVASQFSVSNRAFIIGDACHTHSPKAGQGMNASMNDAHNLAWKLIYTLRQWAPSSLLNTYEFERHKFAQDLIDFDKVFATLYSTKPQPGDHTYSKFVQTCDAYSGFMSGCGIQYEASAIVDVKTSRQSLANKIIVGQRVPPGEILRTGDFRPYNVHDVLLSDTRFKIIIFSGDVNNPKQKAKLDAIAARLDQPEGFLQRYTPYGAPEDAVRIDTLDANVFAIPSRLRSHWSKAYFDGVSNCGRFGGNFYSGHGISDDGAIVVCRPDGYVGIVVALDELTAVEDYFAKFLSSSSQPLHS</sequence>
<dbReference type="GO" id="GO:0016709">
    <property type="term" value="F:oxidoreductase activity, acting on paired donors, with incorporation or reduction of molecular oxygen, NAD(P)H as one donor, and incorporation of one atom of oxygen"/>
    <property type="evidence" value="ECO:0007669"/>
    <property type="project" value="UniProtKB-ARBA"/>
</dbReference>
<evidence type="ECO:0008006" key="9">
    <source>
        <dbReference type="Google" id="ProtNLM"/>
    </source>
</evidence>
<dbReference type="InterPro" id="IPR050641">
    <property type="entry name" value="RIFMO-like"/>
</dbReference>
<dbReference type="Gene3D" id="3.40.30.20">
    <property type="match status" value="1"/>
</dbReference>
<dbReference type="PANTHER" id="PTHR43004">
    <property type="entry name" value="TRK SYSTEM POTASSIUM UPTAKE PROTEIN"/>
    <property type="match status" value="1"/>
</dbReference>
<evidence type="ECO:0000259" key="5">
    <source>
        <dbReference type="Pfam" id="PF01494"/>
    </source>
</evidence>
<evidence type="ECO:0000256" key="2">
    <source>
        <dbReference type="ARBA" id="ARBA00022630"/>
    </source>
</evidence>
<dbReference type="InterPro" id="IPR012941">
    <property type="entry name" value="Phe_hydrox_C_dim_dom"/>
</dbReference>
<feature type="domain" description="Phenol hydroxylase-like C-terminal dimerisation" evidence="6">
    <location>
        <begin position="458"/>
        <end position="638"/>
    </location>
</feature>
<keyword evidence="3" id="KW-0274">FAD</keyword>
<protein>
    <recommendedName>
        <fullName evidence="9">FAD-binding domain-containing protein</fullName>
    </recommendedName>
</protein>
<dbReference type="Pfam" id="PF07976">
    <property type="entry name" value="Phe_hydrox_dim"/>
    <property type="match status" value="1"/>
</dbReference>
<evidence type="ECO:0000256" key="4">
    <source>
        <dbReference type="ARBA" id="ARBA00023002"/>
    </source>
</evidence>
<dbReference type="GO" id="GO:0071949">
    <property type="term" value="F:FAD binding"/>
    <property type="evidence" value="ECO:0007669"/>
    <property type="project" value="InterPro"/>
</dbReference>
<name>F8Q8J7_SERL3</name>
<evidence type="ECO:0000313" key="8">
    <source>
        <dbReference type="Proteomes" id="UP000008063"/>
    </source>
</evidence>
<dbReference type="CDD" id="cd02979">
    <property type="entry name" value="PHOX_C"/>
    <property type="match status" value="1"/>
</dbReference>
<proteinExistence type="inferred from homology"/>
<dbReference type="Gene3D" id="3.30.9.10">
    <property type="entry name" value="D-Amino Acid Oxidase, subunit A, domain 2"/>
    <property type="match status" value="1"/>
</dbReference>
<dbReference type="EMBL" id="GL945485">
    <property type="protein sequence ID" value="EGN95885.1"/>
    <property type="molecule type" value="Genomic_DNA"/>
</dbReference>
<evidence type="ECO:0000313" key="7">
    <source>
        <dbReference type="EMBL" id="EGN95885.1"/>
    </source>
</evidence>
<accession>F8Q8J7</accession>
<dbReference type="InterPro" id="IPR036188">
    <property type="entry name" value="FAD/NAD-bd_sf"/>
</dbReference>
<dbReference type="Pfam" id="PF01494">
    <property type="entry name" value="FAD_binding_3"/>
    <property type="match status" value="1"/>
</dbReference>
<keyword evidence="8" id="KW-1185">Reference proteome</keyword>
<dbReference type="STRING" id="936435.F8Q8J7"/>
<dbReference type="OMA" id="EICMWNP"/>
<dbReference type="InterPro" id="IPR036249">
    <property type="entry name" value="Thioredoxin-like_sf"/>
</dbReference>
<dbReference type="SUPFAM" id="SSF52833">
    <property type="entry name" value="Thioredoxin-like"/>
    <property type="match status" value="1"/>
</dbReference>
<dbReference type="OrthoDB" id="1716816at2759"/>
<evidence type="ECO:0000256" key="3">
    <source>
        <dbReference type="ARBA" id="ARBA00022827"/>
    </source>
</evidence>
<dbReference type="PRINTS" id="PR00420">
    <property type="entry name" value="RNGMNOXGNASE"/>
</dbReference>
<dbReference type="eggNOG" id="KOG3855">
    <property type="taxonomic scope" value="Eukaryota"/>
</dbReference>
<dbReference type="AlphaFoldDB" id="F8Q8J7"/>
<evidence type="ECO:0000259" key="6">
    <source>
        <dbReference type="Pfam" id="PF07976"/>
    </source>
</evidence>
<evidence type="ECO:0000256" key="1">
    <source>
        <dbReference type="ARBA" id="ARBA00007801"/>
    </source>
</evidence>
<keyword evidence="2" id="KW-0285">Flavoprotein</keyword>
<organism evidence="8">
    <name type="scientific">Serpula lacrymans var. lacrymans (strain S7.3)</name>
    <name type="common">Dry rot fungus</name>
    <dbReference type="NCBI Taxonomy" id="936435"/>
    <lineage>
        <taxon>Eukaryota</taxon>
        <taxon>Fungi</taxon>
        <taxon>Dikarya</taxon>
        <taxon>Basidiomycota</taxon>
        <taxon>Agaricomycotina</taxon>
        <taxon>Agaricomycetes</taxon>
        <taxon>Agaricomycetidae</taxon>
        <taxon>Boletales</taxon>
        <taxon>Coniophorineae</taxon>
        <taxon>Serpulaceae</taxon>
        <taxon>Serpula</taxon>
    </lineage>
</organism>